<accession>A0ABU3AEL3</accession>
<dbReference type="EMBL" id="JAVRHR010000009">
    <property type="protein sequence ID" value="MDT0608619.1"/>
    <property type="molecule type" value="Genomic_DNA"/>
</dbReference>
<feature type="non-terminal residue" evidence="2">
    <location>
        <position position="172"/>
    </location>
</feature>
<evidence type="ECO:0000313" key="2">
    <source>
        <dbReference type="EMBL" id="MDT0608619.1"/>
    </source>
</evidence>
<comment type="caution">
    <text evidence="2">The sequence shown here is derived from an EMBL/GenBank/DDBJ whole genome shotgun (WGS) entry which is preliminary data.</text>
</comment>
<dbReference type="RefSeq" id="WP_311353355.1">
    <property type="nucleotide sequence ID" value="NZ_JAVRHR010000009.1"/>
</dbReference>
<keyword evidence="3" id="KW-1185">Reference proteome</keyword>
<dbReference type="Proteomes" id="UP001255246">
    <property type="component" value="Unassembled WGS sequence"/>
</dbReference>
<name>A0ABU3AEL3_9FLAO</name>
<feature type="signal peptide" evidence="1">
    <location>
        <begin position="1"/>
        <end position="19"/>
    </location>
</feature>
<proteinExistence type="predicted"/>
<sequence>MKKSLSFILFLFVSTIGFSQTTVTLQDQCNCEVLSGTAVTAAGATTPTGADIGDIYVNTTSGSIFFWDGDSWELTASDNQQLTGFTFNDTTNLLTLDLENGGSANIDLSSLSDTLSDTNTVITSYAIDVPTNSLVITDSDSNTFSVLLGDIAALVDTDTQLTDAEVATAVNN</sequence>
<evidence type="ECO:0000313" key="3">
    <source>
        <dbReference type="Proteomes" id="UP001255246"/>
    </source>
</evidence>
<protein>
    <submittedName>
        <fullName evidence="2">Uncharacterized protein</fullName>
    </submittedName>
</protein>
<feature type="chain" id="PRO_5046078979" evidence="1">
    <location>
        <begin position="20"/>
        <end position="172"/>
    </location>
</feature>
<gene>
    <name evidence="2" type="ORF">RM706_16385</name>
</gene>
<keyword evidence="1" id="KW-0732">Signal</keyword>
<organism evidence="2 3">
    <name type="scientific">Croceitalea rosinachiae</name>
    <dbReference type="NCBI Taxonomy" id="3075596"/>
    <lineage>
        <taxon>Bacteria</taxon>
        <taxon>Pseudomonadati</taxon>
        <taxon>Bacteroidota</taxon>
        <taxon>Flavobacteriia</taxon>
        <taxon>Flavobacteriales</taxon>
        <taxon>Flavobacteriaceae</taxon>
        <taxon>Croceitalea</taxon>
    </lineage>
</organism>
<reference evidence="2 3" key="1">
    <citation type="submission" date="2023-09" db="EMBL/GenBank/DDBJ databases">
        <authorList>
            <person name="Rey-Velasco X."/>
        </authorList>
    </citation>
    <scope>NUCLEOTIDE SEQUENCE [LARGE SCALE GENOMIC DNA]</scope>
    <source>
        <strain evidence="2 3">F388</strain>
    </source>
</reference>
<evidence type="ECO:0000256" key="1">
    <source>
        <dbReference type="SAM" id="SignalP"/>
    </source>
</evidence>